<keyword evidence="13" id="KW-1185">Reference proteome</keyword>
<keyword evidence="3" id="KW-0227">DNA damage</keyword>
<dbReference type="InterPro" id="IPR011604">
    <property type="entry name" value="PDDEXK-like_dom_sf"/>
</dbReference>
<dbReference type="Pfam" id="PF21445">
    <property type="entry name" value="ADDB_N"/>
    <property type="match status" value="1"/>
</dbReference>
<sequence length="1188" mass="134230">MTLTFITGSASRDHQGAMLTKVNEQATTTPNEQLFYLVPNHIKFESEVEILTRYGTLRHPNTELLAESQLQVFSLTRLAWYFMANTPAYRTKRLSSAGLFMLVKRVLVEKVDTLTIFQQLARKPGFIDQLAQQISELRMSQITGTELLQIASIEASDYELSAKLHDLAIIADALQGALGDVLLTSADMMNIFSQWLQQADLSTAHFYFEGFSAFTIQEREIVEVLIKKADVTIAMIADDQPLQGALFNRPKKIMAELTDWAKMHAISVRTEVVNTPRLGMQPGLLALEKFWLELQQTGRVTKQPELAATDNLKPIQIYRADSRQTELEQVARMIRQWVAVRPDFRYRDVLVIARDLTQYATMIAPTFNRYQIPIFTDLDYAMKSHPLVEFIGALFTLQDSYAYQPLMRLLKTELLVPTDMTAPEFRDALDVTENYILANNPRRDDWESTKAWVAHGSFGSEDDWEPTPTEAKRNTQINQIRHLTVTALTKFRDVMQAVKNGREAASALYHWLDDFGVIVTLQKWRNQKLEQGEITAAGQPEEVWQMLTSTLDEYVNLWGDQPFSSDDFLEILLAGFSGAKFSGIPSTIDKVQISEAGIVQMNHYKAVIMIGGTRQNLPAQIQTHALLSDADREKLTPMLADFEVPRYLRDTSREQMAAEPLLAYLSWLHASQAVVLTFPSKDTSDKPQLMSPYYAQIQQAFNLPIGQWTASPLKPTTDEQLWQYIGTPRSAVSYVAELARELTTQQQPFAPGWNALYRYLLEKEPIMQSVMTALNYHNQAVQLRPEFVNALFGQELHTSISQLEAYNNNPYEYFLRYGLRLQERQVFELSPADTGQFFHSVLDLIMKRLIAEDQTPGQLSKQAATALVNELSGLVLMDPTFKILQSSPRLQYIQRQLVNTLQTTFSGIVSASRANNSVPFATEVQFGRINSTKGWQPLVYDLGQGRKLDIRGKIDRVDVDQVGEKLFVSVVDYKSGDKKFDYRDAYHGMALQLLTYLQALQLNAHQFAKPIEIGGAVFAHIYNPKTKLKDLSSKQWLPDVLDAAGLEVATKAQQEAFQYHGLLVENPDFLSSLDDGLEENGAAKHFGFKIKANGDFSKTGDLIAESDLELLLEHNQAILIATGANILAGEFPIFPAKWSDQKTALQYSPFKPVMSFDALIDNKYHLIESLSSKEILALLQAEKEGNNA</sequence>
<dbReference type="OrthoDB" id="9758506at2"/>
<dbReference type="GO" id="GO:0004527">
    <property type="term" value="F:exonuclease activity"/>
    <property type="evidence" value="ECO:0007669"/>
    <property type="project" value="UniProtKB-KW"/>
</dbReference>
<evidence type="ECO:0000256" key="3">
    <source>
        <dbReference type="ARBA" id="ARBA00022763"/>
    </source>
</evidence>
<dbReference type="Pfam" id="PF12705">
    <property type="entry name" value="PDDEXK_1"/>
    <property type="match status" value="1"/>
</dbReference>
<dbReference type="GO" id="GO:0005524">
    <property type="term" value="F:ATP binding"/>
    <property type="evidence" value="ECO:0007669"/>
    <property type="project" value="UniProtKB-KW"/>
</dbReference>
<dbReference type="EMBL" id="CP037940">
    <property type="protein sequence ID" value="QBO37225.1"/>
    <property type="molecule type" value="Genomic_DNA"/>
</dbReference>
<dbReference type="GO" id="GO:0006281">
    <property type="term" value="P:DNA repair"/>
    <property type="evidence" value="ECO:0007669"/>
    <property type="project" value="UniProtKB-KW"/>
</dbReference>
<evidence type="ECO:0000313" key="13">
    <source>
        <dbReference type="Proteomes" id="UP000292886"/>
    </source>
</evidence>
<dbReference type="GO" id="GO:0004386">
    <property type="term" value="F:helicase activity"/>
    <property type="evidence" value="ECO:0007669"/>
    <property type="project" value="UniProtKB-KW"/>
</dbReference>
<keyword evidence="7" id="KW-0067">ATP-binding</keyword>
<dbReference type="Gene3D" id="3.90.320.10">
    <property type="match status" value="1"/>
</dbReference>
<dbReference type="Gene3D" id="3.40.50.300">
    <property type="entry name" value="P-loop containing nucleotide triphosphate hydrolases"/>
    <property type="match status" value="3"/>
</dbReference>
<dbReference type="RefSeq" id="WP_133364302.1">
    <property type="nucleotide sequence ID" value="NZ_CP037940.1"/>
</dbReference>
<evidence type="ECO:0000313" key="12">
    <source>
        <dbReference type="EMBL" id="QBO37225.1"/>
    </source>
</evidence>
<evidence type="ECO:0000259" key="10">
    <source>
        <dbReference type="Pfam" id="PF12705"/>
    </source>
</evidence>
<dbReference type="InterPro" id="IPR049035">
    <property type="entry name" value="ADDB_N"/>
</dbReference>
<dbReference type="KEGG" id="wei:EQG49_12540"/>
<protein>
    <submittedName>
        <fullName evidence="12">Uncharacterized protein</fullName>
    </submittedName>
</protein>
<dbReference type="GO" id="GO:0006310">
    <property type="term" value="P:DNA recombination"/>
    <property type="evidence" value="ECO:0007669"/>
    <property type="project" value="TreeGrafter"/>
</dbReference>
<keyword evidence="1" id="KW-0540">Nuclease</keyword>
<reference evidence="13" key="1">
    <citation type="submission" date="2019-03" db="EMBL/GenBank/DDBJ databases">
        <title>Weissella sp. 26KH-42 Genome sequencing.</title>
        <authorList>
            <person name="Heo J."/>
            <person name="Kim S.-J."/>
            <person name="Kim J.-S."/>
            <person name="Hong S.-B."/>
            <person name="Kwon S.-W."/>
        </authorList>
    </citation>
    <scope>NUCLEOTIDE SEQUENCE [LARGE SCALE GENOMIC DNA]</scope>
    <source>
        <strain evidence="13">26KH-42</strain>
    </source>
</reference>
<keyword evidence="6" id="KW-0269">Exonuclease</keyword>
<dbReference type="GO" id="GO:0003677">
    <property type="term" value="F:DNA binding"/>
    <property type="evidence" value="ECO:0007669"/>
    <property type="project" value="UniProtKB-KW"/>
</dbReference>
<keyword evidence="4" id="KW-0378">Hydrolase</keyword>
<feature type="domain" description="PD-(D/E)XK endonuclease-like" evidence="10">
    <location>
        <begin position="798"/>
        <end position="1093"/>
    </location>
</feature>
<gene>
    <name evidence="12" type="ORF">EQG49_12540</name>
</gene>
<evidence type="ECO:0000256" key="7">
    <source>
        <dbReference type="ARBA" id="ARBA00022840"/>
    </source>
</evidence>
<evidence type="ECO:0000256" key="8">
    <source>
        <dbReference type="ARBA" id="ARBA00023125"/>
    </source>
</evidence>
<evidence type="ECO:0000256" key="6">
    <source>
        <dbReference type="ARBA" id="ARBA00022839"/>
    </source>
</evidence>
<dbReference type="PANTHER" id="PTHR30591:SF1">
    <property type="entry name" value="RECBCD ENZYME SUBUNIT RECC"/>
    <property type="match status" value="1"/>
</dbReference>
<proteinExistence type="predicted"/>
<keyword evidence="2" id="KW-0547">Nucleotide-binding</keyword>
<feature type="domain" description="ATP-dependent helicase/deoxyribonuclease subunit B N-terminal" evidence="11">
    <location>
        <begin position="5"/>
        <end position="288"/>
    </location>
</feature>
<dbReference type="PANTHER" id="PTHR30591">
    <property type="entry name" value="RECBCD ENZYME SUBUNIT RECC"/>
    <property type="match status" value="1"/>
</dbReference>
<accession>A0A4V1AIZ5</accession>
<keyword evidence="8" id="KW-0238">DNA-binding</keyword>
<dbReference type="AlphaFoldDB" id="A0A4V1AIZ5"/>
<evidence type="ECO:0000256" key="4">
    <source>
        <dbReference type="ARBA" id="ARBA00022801"/>
    </source>
</evidence>
<name>A0A4V1AIZ5_9LACO</name>
<organism evidence="12 13">
    <name type="scientific">Periweissella cryptocerci</name>
    <dbReference type="NCBI Taxonomy" id="2506420"/>
    <lineage>
        <taxon>Bacteria</taxon>
        <taxon>Bacillati</taxon>
        <taxon>Bacillota</taxon>
        <taxon>Bacilli</taxon>
        <taxon>Lactobacillales</taxon>
        <taxon>Lactobacillaceae</taxon>
        <taxon>Periweissella</taxon>
    </lineage>
</organism>
<dbReference type="SUPFAM" id="SSF52540">
    <property type="entry name" value="P-loop containing nucleoside triphosphate hydrolases"/>
    <property type="match status" value="1"/>
</dbReference>
<evidence type="ECO:0000256" key="5">
    <source>
        <dbReference type="ARBA" id="ARBA00022806"/>
    </source>
</evidence>
<dbReference type="InterPro" id="IPR038726">
    <property type="entry name" value="PDDEXK_AddAB-type"/>
</dbReference>
<evidence type="ECO:0000256" key="9">
    <source>
        <dbReference type="ARBA" id="ARBA00023204"/>
    </source>
</evidence>
<keyword evidence="5" id="KW-0347">Helicase</keyword>
<keyword evidence="9" id="KW-0234">DNA repair</keyword>
<evidence type="ECO:0000259" key="11">
    <source>
        <dbReference type="Pfam" id="PF21445"/>
    </source>
</evidence>
<dbReference type="InterPro" id="IPR027417">
    <property type="entry name" value="P-loop_NTPase"/>
</dbReference>
<dbReference type="Proteomes" id="UP000292886">
    <property type="component" value="Chromosome"/>
</dbReference>
<evidence type="ECO:0000256" key="1">
    <source>
        <dbReference type="ARBA" id="ARBA00022722"/>
    </source>
</evidence>
<evidence type="ECO:0000256" key="2">
    <source>
        <dbReference type="ARBA" id="ARBA00022741"/>
    </source>
</evidence>